<protein>
    <submittedName>
        <fullName evidence="5">Uncharacterized protein</fullName>
    </submittedName>
</protein>
<dbReference type="InterPro" id="IPR027417">
    <property type="entry name" value="P-loop_NTPase"/>
</dbReference>
<dbReference type="PANTHER" id="PTHR10799">
    <property type="entry name" value="SNF2/RAD54 HELICASE FAMILY"/>
    <property type="match status" value="1"/>
</dbReference>
<keyword evidence="6" id="KW-1185">Reference proteome</keyword>
<dbReference type="InterPro" id="IPR000330">
    <property type="entry name" value="SNF2_N"/>
</dbReference>
<dbReference type="EMBL" id="CAUJNA010000668">
    <property type="protein sequence ID" value="CAJ1379921.1"/>
    <property type="molecule type" value="Genomic_DNA"/>
</dbReference>
<name>A0AA36MTZ5_9DINO</name>
<dbReference type="PROSITE" id="PS51194">
    <property type="entry name" value="HELICASE_CTER"/>
    <property type="match status" value="1"/>
</dbReference>
<dbReference type="Pfam" id="PF00271">
    <property type="entry name" value="Helicase_C"/>
    <property type="match status" value="1"/>
</dbReference>
<dbReference type="Pfam" id="PF20691">
    <property type="entry name" value="TAGT"/>
    <property type="match status" value="1"/>
</dbReference>
<dbReference type="InterPro" id="IPR049730">
    <property type="entry name" value="SNF2/RAD54-like_C"/>
</dbReference>
<feature type="region of interest" description="Disordered" evidence="2">
    <location>
        <begin position="893"/>
        <end position="913"/>
    </location>
</feature>
<dbReference type="InterPro" id="IPR049100">
    <property type="entry name" value="TAGT"/>
</dbReference>
<comment type="caution">
    <text evidence="5">The sequence shown here is derived from an EMBL/GenBank/DDBJ whole genome shotgun (WGS) entry which is preliminary data.</text>
</comment>
<feature type="domain" description="Helicase C-terminal" evidence="4">
    <location>
        <begin position="269"/>
        <end position="443"/>
    </location>
</feature>
<keyword evidence="1" id="KW-0378">Hydrolase</keyword>
<evidence type="ECO:0000256" key="2">
    <source>
        <dbReference type="SAM" id="MobiDB-lite"/>
    </source>
</evidence>
<dbReference type="CDD" id="cd18793">
    <property type="entry name" value="SF2_C_SNF"/>
    <property type="match status" value="1"/>
</dbReference>
<accession>A0AA36MTZ5</accession>
<reference evidence="5" key="1">
    <citation type="submission" date="2023-08" db="EMBL/GenBank/DDBJ databases">
        <authorList>
            <person name="Chen Y."/>
            <person name="Shah S."/>
            <person name="Dougan E. K."/>
            <person name="Thang M."/>
            <person name="Chan C."/>
        </authorList>
    </citation>
    <scope>NUCLEOTIDE SEQUENCE</scope>
</reference>
<feature type="region of interest" description="Disordered" evidence="2">
    <location>
        <begin position="464"/>
        <end position="497"/>
    </location>
</feature>
<dbReference type="InterPro" id="IPR038718">
    <property type="entry name" value="SNF2-like_sf"/>
</dbReference>
<feature type="compositionally biased region" description="Acidic residues" evidence="2">
    <location>
        <begin position="464"/>
        <end position="479"/>
    </location>
</feature>
<evidence type="ECO:0000313" key="5">
    <source>
        <dbReference type="EMBL" id="CAJ1379921.1"/>
    </source>
</evidence>
<dbReference type="SUPFAM" id="SSF52540">
    <property type="entry name" value="P-loop containing nucleoside triphosphate hydrolases"/>
    <property type="match status" value="2"/>
</dbReference>
<feature type="region of interest" description="Disordered" evidence="2">
    <location>
        <begin position="1059"/>
        <end position="1113"/>
    </location>
</feature>
<evidence type="ECO:0000259" key="3">
    <source>
        <dbReference type="PROSITE" id="PS51192"/>
    </source>
</evidence>
<dbReference type="PROSITE" id="PS51192">
    <property type="entry name" value="HELICASE_ATP_BIND_1"/>
    <property type="match status" value="1"/>
</dbReference>
<dbReference type="SMART" id="SM00490">
    <property type="entry name" value="HELICc"/>
    <property type="match status" value="1"/>
</dbReference>
<dbReference type="GO" id="GO:0016787">
    <property type="term" value="F:hydrolase activity"/>
    <property type="evidence" value="ECO:0007669"/>
    <property type="project" value="UniProtKB-KW"/>
</dbReference>
<organism evidence="5 6">
    <name type="scientific">Effrenium voratum</name>
    <dbReference type="NCBI Taxonomy" id="2562239"/>
    <lineage>
        <taxon>Eukaryota</taxon>
        <taxon>Sar</taxon>
        <taxon>Alveolata</taxon>
        <taxon>Dinophyceae</taxon>
        <taxon>Suessiales</taxon>
        <taxon>Symbiodiniaceae</taxon>
        <taxon>Effrenium</taxon>
    </lineage>
</organism>
<evidence type="ECO:0000256" key="1">
    <source>
        <dbReference type="ARBA" id="ARBA00022801"/>
    </source>
</evidence>
<dbReference type="InterPro" id="IPR001650">
    <property type="entry name" value="Helicase_C-like"/>
</dbReference>
<dbReference type="Gene3D" id="3.40.50.10810">
    <property type="entry name" value="Tandem AAA-ATPase domain"/>
    <property type="match status" value="1"/>
</dbReference>
<feature type="compositionally biased region" description="Basic and acidic residues" evidence="2">
    <location>
        <begin position="1098"/>
        <end position="1113"/>
    </location>
</feature>
<proteinExistence type="predicted"/>
<dbReference type="Pfam" id="PF00176">
    <property type="entry name" value="SNF2-rel_dom"/>
    <property type="match status" value="1"/>
</dbReference>
<dbReference type="InterPro" id="IPR014001">
    <property type="entry name" value="Helicase_ATP-bd"/>
</dbReference>
<dbReference type="Proteomes" id="UP001178507">
    <property type="component" value="Unassembled WGS sequence"/>
</dbReference>
<feature type="domain" description="Helicase ATP-binding" evidence="3">
    <location>
        <begin position="14"/>
        <end position="133"/>
    </location>
</feature>
<dbReference type="GO" id="GO:0005524">
    <property type="term" value="F:ATP binding"/>
    <property type="evidence" value="ECO:0007669"/>
    <property type="project" value="InterPro"/>
</dbReference>
<evidence type="ECO:0000313" key="6">
    <source>
        <dbReference type="Proteomes" id="UP001178507"/>
    </source>
</evidence>
<evidence type="ECO:0000259" key="4">
    <source>
        <dbReference type="PROSITE" id="PS51194"/>
    </source>
</evidence>
<gene>
    <name evidence="5" type="ORF">EVOR1521_LOCUS8006</name>
</gene>
<dbReference type="AlphaFoldDB" id="A0AA36MTZ5"/>
<sequence>MLVRGEDSVWQRELREAGAQWQEQLRVWQWHGERACDLRYEVNTATWKGPILELYDVVLTSYESFLANHEKFLQESWTCVVLDEAQTIKNHNSQTANAVKRLAQAPFRLALTGSPIENSLDDMHSILQFVEPSCCGSLQDFRQRFAGTEEGRALLQKLLHSVMLRRDSGEAVQMVAREEVEVQVVMAPDQTNIYQVLQQELSSPEISIHKQLRDMELLCTHPWCYLQRPTGEDLHDDALTRRGVRRSKLQLPERFYGEAHEQDIKDSGKLTELFAILRGIIARRDKVLVFVCRTATSELLAALVEREFGVRPGILRGDTPHGERERIISNFKADPIPGEPQSQVLLLSVWVGAVGLNLPEARWVVHLERVWNPALERQATSRVHRLTSRFPVKAYCLYTKDTVEARKCEVLSWKHQLSTNVMEALDADVDAGEDFKANGEELRKLICSETDAAEMGLDPDELEELAGEGGEVDPESDEEPGTKRRCVGAGPEDQPLYPKVDRLPPHFKKLWVGKYGDPTDAELWDWYTVKGHREVHVKAPSFTTGALKSSKRVCKNSSMPFTSRPCRIRDVKERKDRVVPVTLAEGVSCRLFIPEHLSVFFEEQGGLRKQSPTPREVPFTILTPSFGRSAVDDAVGLLDLSGGMVDAELQPLDYLHIVAVKPSEVEKYRMSAPFFVVMELPTVVTVQHPQYGGLRPEELGVGCARHWLVRLAAALKLDYAFFLDDSVRAWRGVTLVEDPLCPFGLTPGPKARFNPVPLASVLQYLAEPGFLQEEMPKLAAFGFARLAPELMSVRRAFSRAQVYSGFLLNISKVEEDKVNYKQELFVWEDLVFNFQAFEVVRSNRFAMMKQPFSTGGCSAQVARSANPHVRARMLNKLTGEEIVADILGEVPQAPKDAGNKKRRRGRPNKQEQEAKLALEPVTIDPFLLEEDPSLKVEGAVVDDFGVLVTSYYKRFIQAFKDAEKARADVAAPTGLKRPGVRAGEAVPEHIRFWDDSLGRRKGVVHSKESWGAGYIAKPVKQDDLKRGGSKWFNVKTWGSWRMAFVLARLQQQVYQKRFDDEHPEGLPDAEQLATPEAKSKKKGEKTEDQSGKKRRGRPRADEARLEVRLSARN</sequence>
<dbReference type="Gene3D" id="3.40.50.300">
    <property type="entry name" value="P-loop containing nucleotide triphosphate hydrolases"/>
    <property type="match status" value="1"/>
</dbReference>